<dbReference type="OrthoDB" id="983479at2759"/>
<organism evidence="21">
    <name type="scientific">Lamprotornis superbus</name>
    <dbReference type="NCBI Taxonomy" id="245042"/>
    <lineage>
        <taxon>Eukaryota</taxon>
        <taxon>Metazoa</taxon>
        <taxon>Chordata</taxon>
        <taxon>Craniata</taxon>
        <taxon>Vertebrata</taxon>
        <taxon>Euteleostomi</taxon>
        <taxon>Archelosauria</taxon>
        <taxon>Archosauria</taxon>
        <taxon>Dinosauria</taxon>
        <taxon>Saurischia</taxon>
        <taxon>Theropoda</taxon>
        <taxon>Coelurosauria</taxon>
        <taxon>Aves</taxon>
        <taxon>Neognathae</taxon>
        <taxon>Neoaves</taxon>
        <taxon>Telluraves</taxon>
        <taxon>Australaves</taxon>
        <taxon>Passeriformes</taxon>
        <taxon>Sturnidae</taxon>
        <taxon>Lamprotornis</taxon>
    </lineage>
</organism>
<feature type="region of interest" description="Disordered" evidence="19">
    <location>
        <begin position="334"/>
        <end position="456"/>
    </location>
</feature>
<keyword evidence="11" id="KW-0653">Protein transport</keyword>
<keyword evidence="4" id="KW-0343">GTPase activation</keyword>
<evidence type="ECO:0000256" key="16">
    <source>
        <dbReference type="ARBA" id="ARBA00077418"/>
    </source>
</evidence>
<feature type="compositionally biased region" description="Polar residues" evidence="19">
    <location>
        <begin position="354"/>
        <end position="378"/>
    </location>
</feature>
<keyword evidence="10" id="KW-0931">ER-Golgi transport</keyword>
<protein>
    <recommendedName>
        <fullName evidence="15">ADP-ribosylation factor GTPase-activating protein 1</fullName>
    </recommendedName>
    <alternativeName>
        <fullName evidence="17">ADP-ribosylation factor 1 GTPase-activating protein</fullName>
    </alternativeName>
    <alternativeName>
        <fullName evidence="16">ARF1-directed GTPase-activating protein</fullName>
    </alternativeName>
</protein>
<name>A0A835P1S9_9PASS</name>
<proteinExistence type="predicted"/>
<reference evidence="22 23" key="2">
    <citation type="journal article" date="2021" name="J. Hered.">
        <title>Feather Gene Expression Elucidates the Developmental Basis of Plumage Iridescence in African Starlings.</title>
        <authorList>
            <person name="Rubenstein D.R."/>
            <person name="Corvelo A."/>
            <person name="MacManes M.D."/>
            <person name="Maia R."/>
            <person name="Narzisi G."/>
            <person name="Rousaki A."/>
            <person name="Vandenabeele P."/>
            <person name="Shawkey M.D."/>
            <person name="Solomon J."/>
        </authorList>
    </citation>
    <scope>NUCLEOTIDE SEQUENCE [LARGE SCALE GENOMIC DNA]</scope>
    <source>
        <strain evidence="22">SS15</strain>
    </source>
</reference>
<evidence type="ECO:0000256" key="10">
    <source>
        <dbReference type="ARBA" id="ARBA00022892"/>
    </source>
</evidence>
<evidence type="ECO:0000259" key="20">
    <source>
        <dbReference type="PROSITE" id="PS50115"/>
    </source>
</evidence>
<keyword evidence="5" id="KW-0963">Cytoplasm</keyword>
<feature type="region of interest" description="Disordered" evidence="19">
    <location>
        <begin position="1"/>
        <end position="24"/>
    </location>
</feature>
<evidence type="ECO:0000256" key="2">
    <source>
        <dbReference type="ARBA" id="ARBA00004555"/>
    </source>
</evidence>
<dbReference type="InterPro" id="IPR001164">
    <property type="entry name" value="ArfGAP_dom"/>
</dbReference>
<dbReference type="Proteomes" id="UP000618051">
    <property type="component" value="Unassembled WGS sequence"/>
</dbReference>
<reference evidence="21" key="1">
    <citation type="submission" date="2020-10" db="EMBL/GenBank/DDBJ databases">
        <title>Feather gene expression reveals the developmental basis of iridescence in African starlings.</title>
        <authorList>
            <person name="Rubenstein D.R."/>
        </authorList>
    </citation>
    <scope>NUCLEOTIDE SEQUENCE</scope>
    <source>
        <strain evidence="21">SS15</strain>
        <tissue evidence="21">Liver</tissue>
    </source>
</reference>
<dbReference type="FunFam" id="1.10.220.150:FF:000008">
    <property type="entry name" value="ADP-ribosylation factor GTPase activating protein 1"/>
    <property type="match status" value="1"/>
</dbReference>
<dbReference type="Gene3D" id="1.10.220.150">
    <property type="entry name" value="Arf GTPase activating protein"/>
    <property type="match status" value="1"/>
</dbReference>
<dbReference type="CDD" id="cd08830">
    <property type="entry name" value="ArfGap_ArfGap1"/>
    <property type="match status" value="1"/>
</dbReference>
<evidence type="ECO:0000256" key="1">
    <source>
        <dbReference type="ARBA" id="ARBA00004496"/>
    </source>
</evidence>
<dbReference type="GO" id="GO:0015031">
    <property type="term" value="P:protein transport"/>
    <property type="evidence" value="ECO:0007669"/>
    <property type="project" value="UniProtKB-KW"/>
</dbReference>
<feature type="compositionally biased region" description="Polar residues" evidence="19">
    <location>
        <begin position="387"/>
        <end position="398"/>
    </location>
</feature>
<keyword evidence="8 18" id="KW-0863">Zinc-finger</keyword>
<dbReference type="InterPro" id="IPR037278">
    <property type="entry name" value="ARFGAP/RecO"/>
</dbReference>
<keyword evidence="3" id="KW-0813">Transport</keyword>
<reference evidence="22" key="3">
    <citation type="submission" date="2022-01" db="EMBL/GenBank/DDBJ databases">
        <authorList>
            <person name="Rubenstein D.R."/>
        </authorList>
    </citation>
    <scope>NUCLEOTIDE SEQUENCE</scope>
    <source>
        <strain evidence="22">SS15</strain>
        <tissue evidence="22">Liver</tissue>
    </source>
</reference>
<evidence type="ECO:0000256" key="13">
    <source>
        <dbReference type="ARBA" id="ARBA00023034"/>
    </source>
</evidence>
<evidence type="ECO:0000313" key="23">
    <source>
        <dbReference type="Proteomes" id="UP000618051"/>
    </source>
</evidence>
<dbReference type="PROSITE" id="PS50115">
    <property type="entry name" value="ARFGAP"/>
    <property type="match status" value="1"/>
</dbReference>
<feature type="region of interest" description="Disordered" evidence="19">
    <location>
        <begin position="170"/>
        <end position="205"/>
    </location>
</feature>
<dbReference type="PRINTS" id="PR00405">
    <property type="entry name" value="REVINTRACTNG"/>
</dbReference>
<dbReference type="GO" id="GO:0008270">
    <property type="term" value="F:zinc ion binding"/>
    <property type="evidence" value="ECO:0007669"/>
    <property type="project" value="UniProtKB-KW"/>
</dbReference>
<keyword evidence="9" id="KW-0862">Zinc</keyword>
<dbReference type="EMBL" id="JADDUC020000018">
    <property type="protein sequence ID" value="KAI1233466.1"/>
    <property type="molecule type" value="Genomic_DNA"/>
</dbReference>
<evidence type="ECO:0000313" key="21">
    <source>
        <dbReference type="EMBL" id="KAG0126128.1"/>
    </source>
</evidence>
<dbReference type="PANTHER" id="PTHR46395:SF1">
    <property type="entry name" value="ADP-RIBOSYLATION FACTOR GTPASE-ACTIVATING PROTEIN 1"/>
    <property type="match status" value="1"/>
</dbReference>
<dbReference type="GO" id="GO:0000139">
    <property type="term" value="C:Golgi membrane"/>
    <property type="evidence" value="ECO:0007669"/>
    <property type="project" value="TreeGrafter"/>
</dbReference>
<evidence type="ECO:0000256" key="7">
    <source>
        <dbReference type="ARBA" id="ARBA00022723"/>
    </source>
</evidence>
<evidence type="ECO:0000256" key="14">
    <source>
        <dbReference type="ARBA" id="ARBA00058112"/>
    </source>
</evidence>
<feature type="compositionally biased region" description="Basic and acidic residues" evidence="19">
    <location>
        <begin position="341"/>
        <end position="351"/>
    </location>
</feature>
<dbReference type="Pfam" id="PF01412">
    <property type="entry name" value="ArfGap"/>
    <property type="match status" value="1"/>
</dbReference>
<feature type="domain" description="Arf-GAP" evidence="20">
    <location>
        <begin position="51"/>
        <end position="168"/>
    </location>
</feature>
<dbReference type="GO" id="GO:0030100">
    <property type="term" value="P:regulation of endocytosis"/>
    <property type="evidence" value="ECO:0007669"/>
    <property type="project" value="TreeGrafter"/>
</dbReference>
<feature type="compositionally biased region" description="Low complexity" evidence="19">
    <location>
        <begin position="193"/>
        <end position="204"/>
    </location>
</feature>
<dbReference type="InterPro" id="IPR038508">
    <property type="entry name" value="ArfGAP_dom_sf"/>
</dbReference>
<evidence type="ECO:0000256" key="12">
    <source>
        <dbReference type="ARBA" id="ARBA00022990"/>
    </source>
</evidence>
<evidence type="ECO:0000256" key="9">
    <source>
        <dbReference type="ARBA" id="ARBA00022833"/>
    </source>
</evidence>
<keyword evidence="23" id="KW-1185">Reference proteome</keyword>
<evidence type="ECO:0000256" key="6">
    <source>
        <dbReference type="ARBA" id="ARBA00022553"/>
    </source>
</evidence>
<keyword evidence="12" id="KW-0007">Acetylation</keyword>
<gene>
    <name evidence="22" type="ORF">IHE44_0004646</name>
    <name evidence="21" type="ORF">IHE44_004383</name>
</gene>
<dbReference type="EMBL" id="JADDUC010000019">
    <property type="protein sequence ID" value="KAG0126128.1"/>
    <property type="molecule type" value="Genomic_DNA"/>
</dbReference>
<dbReference type="SMART" id="SM00105">
    <property type="entry name" value="ArfGap"/>
    <property type="match status" value="1"/>
</dbReference>
<feature type="compositionally biased region" description="Basic and acidic residues" evidence="19">
    <location>
        <begin position="1"/>
        <end position="23"/>
    </location>
</feature>
<evidence type="ECO:0000313" key="22">
    <source>
        <dbReference type="EMBL" id="KAI1233466.1"/>
    </source>
</evidence>
<comment type="caution">
    <text evidence="21">The sequence shown here is derived from an EMBL/GenBank/DDBJ whole genome shotgun (WGS) entry which is preliminary data.</text>
</comment>
<feature type="compositionally biased region" description="Polar residues" evidence="19">
    <location>
        <begin position="414"/>
        <end position="439"/>
    </location>
</feature>
<dbReference type="SUPFAM" id="SSF57863">
    <property type="entry name" value="ArfGap/RecO-like zinc finger"/>
    <property type="match status" value="1"/>
</dbReference>
<evidence type="ECO:0000256" key="4">
    <source>
        <dbReference type="ARBA" id="ARBA00022468"/>
    </source>
</evidence>
<accession>A0A835P1S9</accession>
<keyword evidence="13" id="KW-0333">Golgi apparatus</keyword>
<evidence type="ECO:0000256" key="19">
    <source>
        <dbReference type="SAM" id="MobiDB-lite"/>
    </source>
</evidence>
<dbReference type="GO" id="GO:0032012">
    <property type="term" value="P:regulation of ARF protein signal transduction"/>
    <property type="evidence" value="ECO:0007669"/>
    <property type="project" value="TreeGrafter"/>
</dbReference>
<evidence type="ECO:0000256" key="18">
    <source>
        <dbReference type="PROSITE-ProRule" id="PRU00288"/>
    </source>
</evidence>
<evidence type="ECO:0000256" key="3">
    <source>
        <dbReference type="ARBA" id="ARBA00022448"/>
    </source>
</evidence>
<feature type="non-terminal residue" evidence="21">
    <location>
        <position position="1"/>
    </location>
</feature>
<comment type="subcellular location">
    <subcellularLocation>
        <location evidence="1">Cytoplasm</location>
    </subcellularLocation>
    <subcellularLocation>
        <location evidence="2">Golgi apparatus</location>
    </subcellularLocation>
</comment>
<keyword evidence="6" id="KW-0597">Phosphoprotein</keyword>
<evidence type="ECO:0000256" key="17">
    <source>
        <dbReference type="ARBA" id="ARBA00081514"/>
    </source>
</evidence>
<keyword evidence="7" id="KW-0479">Metal-binding</keyword>
<evidence type="ECO:0000256" key="15">
    <source>
        <dbReference type="ARBA" id="ARBA00071258"/>
    </source>
</evidence>
<evidence type="ECO:0000256" key="5">
    <source>
        <dbReference type="ARBA" id="ARBA00022490"/>
    </source>
</evidence>
<evidence type="ECO:0000256" key="8">
    <source>
        <dbReference type="ARBA" id="ARBA00022771"/>
    </source>
</evidence>
<comment type="function">
    <text evidence="14">GTPase-activating protein (GAP) for the ADP ribosylation factor 1 (ARF1). Involved in membrane trafficking and /or vesicle transport. Promotes hydrolysis of the ARF1-bound GTP and thus, is required for the dissociation of coat proteins from Golgi-derived membranes and vesicles, a prerequisite for vesicle's fusion with target compartment. Probably regulates ARF1-mediated transport via its interaction with the KDELR proteins and TMED2. Overexpression induces the redistribution of the entire Golgi complex to the endoplasmic reticulum, as when ARF1 is deactivated. Its activity is stimulated by phosphoinosides and inhibited by phosphatidylcholine.</text>
</comment>
<dbReference type="PANTHER" id="PTHR46395">
    <property type="entry name" value="ADP-RIBOSYLATION FACTOR GTPASE-ACTIVATING PROTEIN 1"/>
    <property type="match status" value="1"/>
</dbReference>
<dbReference type="GO" id="GO:0005096">
    <property type="term" value="F:GTPase activator activity"/>
    <property type="evidence" value="ECO:0007669"/>
    <property type="project" value="UniProtKB-KW"/>
</dbReference>
<dbReference type="AlphaFoldDB" id="A0A835P1S9"/>
<sequence>KQRPEGSAEPGHVLKEAAGRRWDPGSAGVPEGIALLSALPGAGIMASPRTRKVLKEVRAQDENNVCFECGAFNPQWVSVTYGIWICLECSGKHRGLGVHLSFVRSVTMDKWKDIELEKMKAGGNSKFRQFLESQDDYDPCWTMQEKYNSKAAALFRDQVATVAEGKEWSIETSPARNWTPPQPKMSLSSAHRSAGQSQTATASSDKAFEDWLNDDVSSYQGGQENRYVGFGNTVNPPKKEDDFLNNAMSSLYSGWSSFTTGASKIASAAKEGATRFGSQASQKASELGQTLNENVLKPAQEKVKEGKIFEEVTTGVSQLASKVQGVGSKGWRDVTTFFSGKPDDNSDRPAEGDSYQNSGGEGYQNNAVDQSFWETFGNSDPPKAHKSPSSESWTYVDNSTEKKSSDSWDVWGSGTVSNKNSNSDSWENWETNWENTGGETKTRKPPKATKNAWDDF</sequence>
<dbReference type="GO" id="GO:0016192">
    <property type="term" value="P:vesicle-mediated transport"/>
    <property type="evidence" value="ECO:0007669"/>
    <property type="project" value="UniProtKB-KW"/>
</dbReference>
<evidence type="ECO:0000256" key="11">
    <source>
        <dbReference type="ARBA" id="ARBA00022927"/>
    </source>
</evidence>